<evidence type="ECO:0000313" key="8">
    <source>
        <dbReference type="Proteomes" id="UP001153636"/>
    </source>
</evidence>
<keyword evidence="5" id="KW-0325">Glycoprotein</keyword>
<dbReference type="AlphaFoldDB" id="A0A9P0CJ15"/>
<evidence type="ECO:0000256" key="4">
    <source>
        <dbReference type="ARBA" id="ARBA00022801"/>
    </source>
</evidence>
<dbReference type="Proteomes" id="UP001153636">
    <property type="component" value="Chromosome 10"/>
</dbReference>
<dbReference type="GO" id="GO:0052689">
    <property type="term" value="F:carboxylic ester hydrolase activity"/>
    <property type="evidence" value="ECO:0007669"/>
    <property type="project" value="UniProtKB-KW"/>
</dbReference>
<dbReference type="OrthoDB" id="19653at2759"/>
<dbReference type="EMBL" id="OV651822">
    <property type="protein sequence ID" value="CAH1100290.1"/>
    <property type="molecule type" value="Genomic_DNA"/>
</dbReference>
<comment type="similarity">
    <text evidence="2">Belongs to the 'GDXG' lipolytic enzyme family.</text>
</comment>
<dbReference type="PANTHER" id="PTHR43142:SF1">
    <property type="entry name" value="CARBOXYLIC ESTER HYDROLASE"/>
    <property type="match status" value="1"/>
</dbReference>
<dbReference type="InterPro" id="IPR002168">
    <property type="entry name" value="Lipase_GDXG_HIS_AS"/>
</dbReference>
<keyword evidence="8" id="KW-1185">Reference proteome</keyword>
<sequence>MAEPVVEVREGKLLGVTKNDRNGNKFYGFQGIPYAKPPVGELRFKAPQPPEPWEGIRDAKEEGSECFARHFDEFSGSEDCLVLNVYTKEILSPRLRPVMFWIHGGGFTGGSSSTNMYGPEFLLTKDVVLVSINYRVGALGFLNLPDPELGVPGNAGLKDMVMALKWVQNNIKQFSGDPNNVTVFGESAGGSAAQYLVLSPMAKGLFHKIIAQSGSVTNCWATSNKNAAYLLAANAGIYSNNDKVVLKHLQQLSLEDLQEALSKIPDMHAIGILKAFGPTIEKNSKEEAFISEHPLDIIKSGNYMKVPMIMGCVSREGMYIHALVNNNPKSTALMPTTLIPNNFQMRIGSNLHKDVSNKIKKFYFGDKDPSTDKDWINKLYTDNYFLYDVYKNAKCHLETNTHPIYFYRFLFDTDLNFLKHMYGITEPGVSHADDTPYLFKCDLVPEAEEGSVEDLGIRRMVTLWTNFAKYGKPTIDKNDSLLPVEWLPISKNKFRTYDIGTEMKLHDQHPETKYMEFWDEISQINPFLSKL</sequence>
<dbReference type="Pfam" id="PF00135">
    <property type="entry name" value="COesterase"/>
    <property type="match status" value="1"/>
</dbReference>
<evidence type="ECO:0000256" key="1">
    <source>
        <dbReference type="ARBA" id="ARBA00005964"/>
    </source>
</evidence>
<accession>A0A9P0CJ15</accession>
<keyword evidence="4" id="KW-0378">Hydrolase</keyword>
<dbReference type="SUPFAM" id="SSF53474">
    <property type="entry name" value="alpha/beta-Hydrolases"/>
    <property type="match status" value="1"/>
</dbReference>
<dbReference type="PROSITE" id="PS01173">
    <property type="entry name" value="LIPASE_GDXG_HIS"/>
    <property type="match status" value="1"/>
</dbReference>
<proteinExistence type="inferred from homology"/>
<evidence type="ECO:0000256" key="5">
    <source>
        <dbReference type="ARBA" id="ARBA00023180"/>
    </source>
</evidence>
<protein>
    <recommendedName>
        <fullName evidence="6">Carboxylesterase type B domain-containing protein</fullName>
    </recommendedName>
</protein>
<dbReference type="PANTHER" id="PTHR43142">
    <property type="entry name" value="CARBOXYLIC ESTER HYDROLASE"/>
    <property type="match status" value="1"/>
</dbReference>
<feature type="domain" description="Carboxylesterase type B" evidence="6">
    <location>
        <begin position="3"/>
        <end position="518"/>
    </location>
</feature>
<gene>
    <name evidence="7" type="ORF">PSYICH_LOCUS2088</name>
</gene>
<dbReference type="InterPro" id="IPR029058">
    <property type="entry name" value="AB_hydrolase_fold"/>
</dbReference>
<reference evidence="7" key="1">
    <citation type="submission" date="2022-01" db="EMBL/GenBank/DDBJ databases">
        <authorList>
            <person name="King R."/>
        </authorList>
    </citation>
    <scope>NUCLEOTIDE SEQUENCE</scope>
</reference>
<organism evidence="7 8">
    <name type="scientific">Psylliodes chrysocephalus</name>
    <dbReference type="NCBI Taxonomy" id="3402493"/>
    <lineage>
        <taxon>Eukaryota</taxon>
        <taxon>Metazoa</taxon>
        <taxon>Ecdysozoa</taxon>
        <taxon>Arthropoda</taxon>
        <taxon>Hexapoda</taxon>
        <taxon>Insecta</taxon>
        <taxon>Pterygota</taxon>
        <taxon>Neoptera</taxon>
        <taxon>Endopterygota</taxon>
        <taxon>Coleoptera</taxon>
        <taxon>Polyphaga</taxon>
        <taxon>Cucujiformia</taxon>
        <taxon>Chrysomeloidea</taxon>
        <taxon>Chrysomelidae</taxon>
        <taxon>Galerucinae</taxon>
        <taxon>Alticini</taxon>
        <taxon>Psylliodes</taxon>
    </lineage>
</organism>
<evidence type="ECO:0000313" key="7">
    <source>
        <dbReference type="EMBL" id="CAH1100290.1"/>
    </source>
</evidence>
<evidence type="ECO:0000256" key="2">
    <source>
        <dbReference type="ARBA" id="ARBA00010515"/>
    </source>
</evidence>
<evidence type="ECO:0000259" key="6">
    <source>
        <dbReference type="Pfam" id="PF00135"/>
    </source>
</evidence>
<comment type="similarity">
    <text evidence="1">Belongs to the type-B carboxylesterase/lipase family.</text>
</comment>
<keyword evidence="3" id="KW-0719">Serine esterase</keyword>
<evidence type="ECO:0000256" key="3">
    <source>
        <dbReference type="ARBA" id="ARBA00022487"/>
    </source>
</evidence>
<name>A0A9P0CJ15_9CUCU</name>
<dbReference type="InterPro" id="IPR002018">
    <property type="entry name" value="CarbesteraseB"/>
</dbReference>
<dbReference type="Gene3D" id="3.40.50.1820">
    <property type="entry name" value="alpha/beta hydrolase"/>
    <property type="match status" value="1"/>
</dbReference>